<protein>
    <submittedName>
        <fullName evidence="2">Uncharacterized protein</fullName>
    </submittedName>
</protein>
<dbReference type="STRING" id="1073996.SAMN05444271_101240"/>
<dbReference type="Proteomes" id="UP000198888">
    <property type="component" value="Unassembled WGS sequence"/>
</dbReference>
<gene>
    <name evidence="2" type="ORF">SAMN05444271_101240</name>
</gene>
<accession>A0A1H6R9R0</accession>
<evidence type="ECO:0000256" key="1">
    <source>
        <dbReference type="SAM" id="Phobius"/>
    </source>
</evidence>
<keyword evidence="1" id="KW-0812">Transmembrane</keyword>
<dbReference type="KEGG" id="hae:halTADL_1725"/>
<feature type="transmembrane region" description="Helical" evidence="1">
    <location>
        <begin position="99"/>
        <end position="116"/>
    </location>
</feature>
<dbReference type="Pfam" id="PF20358">
    <property type="entry name" value="DUF6653"/>
    <property type="match status" value="1"/>
</dbReference>
<name>A0A1H6R9R0_9EURY</name>
<proteinExistence type="predicted"/>
<evidence type="ECO:0000313" key="2">
    <source>
        <dbReference type="EMBL" id="SEI49964.1"/>
    </source>
</evidence>
<dbReference type="EMBL" id="FNYR01000001">
    <property type="protein sequence ID" value="SEI49964.1"/>
    <property type="molecule type" value="Genomic_DNA"/>
</dbReference>
<reference evidence="2 3" key="1">
    <citation type="submission" date="2016-10" db="EMBL/GenBank/DDBJ databases">
        <authorList>
            <person name="de Groot N.N."/>
        </authorList>
    </citation>
    <scope>NUCLEOTIDE SEQUENCE [LARGE SCALE GENOMIC DNA]</scope>
    <source>
        <strain evidence="2 3">DSM 22187</strain>
    </source>
</reference>
<dbReference type="GeneID" id="35002511"/>
<dbReference type="AlphaFoldDB" id="A0A1H6R9R0"/>
<dbReference type="InterPro" id="IPR046595">
    <property type="entry name" value="DUF6653"/>
</dbReference>
<dbReference type="RefSeq" id="WP_143054105.1">
    <property type="nucleotide sequence ID" value="NZ_CP024845.1"/>
</dbReference>
<accession>A0A2H4Q2E6</accession>
<feature type="transmembrane region" description="Helical" evidence="1">
    <location>
        <begin position="49"/>
        <end position="65"/>
    </location>
</feature>
<evidence type="ECO:0000313" key="3">
    <source>
        <dbReference type="Proteomes" id="UP000198888"/>
    </source>
</evidence>
<keyword evidence="1" id="KW-0472">Membrane</keyword>
<sequence length="158" mass="18013">MSQPESTDSVPSHLPDWFWARHSNPWSGGTRFAALPVLLYALYHRRSRLLAAGIGFLLINPVLFPEPARTDNWFSEVVLAERWWYEQGHTSFEPTFPTLINYLSVPTFLLTLYGAIRRRPRLTAIGGLLTIGLKVWFVDELVGRFRAERDGEPATNNG</sequence>
<organism evidence="2 3">
    <name type="scientific">Halohasta litchfieldiae</name>
    <dbReference type="NCBI Taxonomy" id="1073996"/>
    <lineage>
        <taxon>Archaea</taxon>
        <taxon>Methanobacteriati</taxon>
        <taxon>Methanobacteriota</taxon>
        <taxon>Stenosarchaea group</taxon>
        <taxon>Halobacteria</taxon>
        <taxon>Halobacteriales</taxon>
        <taxon>Haloferacaceae</taxon>
        <taxon>Halohasta</taxon>
    </lineage>
</organism>
<dbReference type="OrthoDB" id="333419at2157"/>
<keyword evidence="1" id="KW-1133">Transmembrane helix</keyword>
<keyword evidence="3" id="KW-1185">Reference proteome</keyword>